<reference evidence="1 2" key="1">
    <citation type="submission" date="2015-12" db="EMBL/GenBank/DDBJ databases">
        <title>Draft genome sequence of Streptomyces silvensis ATCC 53525, a producer of novel hormone antagonists.</title>
        <authorList>
            <person name="Johnston C.W."/>
            <person name="Li Y."/>
            <person name="Magarvey N.A."/>
        </authorList>
    </citation>
    <scope>NUCLEOTIDE SEQUENCE [LARGE SCALE GENOMIC DNA]</scope>
    <source>
        <strain evidence="1 2">ATCC 53525</strain>
    </source>
</reference>
<evidence type="ECO:0000313" key="2">
    <source>
        <dbReference type="Proteomes" id="UP000054804"/>
    </source>
</evidence>
<dbReference type="Proteomes" id="UP000054804">
    <property type="component" value="Unassembled WGS sequence"/>
</dbReference>
<proteinExistence type="predicted"/>
<accession>A0A0W7X786</accession>
<dbReference type="STRING" id="1765722.AT728_19080"/>
<dbReference type="OrthoDB" id="3855616at2"/>
<protein>
    <submittedName>
        <fullName evidence="1">Uncharacterized protein</fullName>
    </submittedName>
</protein>
<dbReference type="AlphaFoldDB" id="A0A0W7X786"/>
<dbReference type="EMBL" id="LOCL01000030">
    <property type="protein sequence ID" value="KUF18451.1"/>
    <property type="molecule type" value="Genomic_DNA"/>
</dbReference>
<keyword evidence="2" id="KW-1185">Reference proteome</keyword>
<gene>
    <name evidence="1" type="ORF">AT728_19080</name>
</gene>
<comment type="caution">
    <text evidence="1">The sequence shown here is derived from an EMBL/GenBank/DDBJ whole genome shotgun (WGS) entry which is preliminary data.</text>
</comment>
<name>A0A0W7X786_9ACTN</name>
<organism evidence="1 2">
    <name type="scientific">Streptomyces silvensis</name>
    <dbReference type="NCBI Taxonomy" id="1765722"/>
    <lineage>
        <taxon>Bacteria</taxon>
        <taxon>Bacillati</taxon>
        <taxon>Actinomycetota</taxon>
        <taxon>Actinomycetes</taxon>
        <taxon>Kitasatosporales</taxon>
        <taxon>Streptomycetaceae</taxon>
        <taxon>Streptomyces</taxon>
    </lineage>
</organism>
<dbReference type="RefSeq" id="WP_058847360.1">
    <property type="nucleotide sequence ID" value="NZ_LOCL01000030.1"/>
</dbReference>
<evidence type="ECO:0000313" key="1">
    <source>
        <dbReference type="EMBL" id="KUF18451.1"/>
    </source>
</evidence>
<sequence length="97" mass="10932">MITLVRVVETCRACPAQWDAWDTEGRYYYLRYRFGQGTVDTYANPDPETWDGVEGGVAQFADPDEPMRGTIELTEFLHRAALRLAPDAEVVAYAPTS</sequence>